<name>A0A1B9U4B5_AGRTU</name>
<gene>
    <name evidence="3" type="ORF">G6M46_21230</name>
</gene>
<evidence type="ECO:0000256" key="1">
    <source>
        <dbReference type="SAM" id="MobiDB-lite"/>
    </source>
</evidence>
<proteinExistence type="predicted"/>
<evidence type="ECO:0000313" key="4">
    <source>
        <dbReference type="Proteomes" id="UP000702952"/>
    </source>
</evidence>
<dbReference type="Proteomes" id="UP000702952">
    <property type="component" value="Unassembled WGS sequence"/>
</dbReference>
<organism evidence="3 4">
    <name type="scientific">Agrobacterium tumefaciens</name>
    <dbReference type="NCBI Taxonomy" id="358"/>
    <lineage>
        <taxon>Bacteria</taxon>
        <taxon>Pseudomonadati</taxon>
        <taxon>Pseudomonadota</taxon>
        <taxon>Alphaproteobacteria</taxon>
        <taxon>Hyphomicrobiales</taxon>
        <taxon>Rhizobiaceae</taxon>
        <taxon>Rhizobium/Agrobacterium group</taxon>
        <taxon>Agrobacterium</taxon>
        <taxon>Agrobacterium tumefaciens complex</taxon>
    </lineage>
</organism>
<reference evidence="3" key="1">
    <citation type="journal article" date="2020" name="Science">
        <title>Unexpected conservation and global transmission of agrobacterial virulence plasmids.</title>
        <authorList>
            <person name="Weisberg A.J."/>
            <person name="Davis E.W. 2nd"/>
            <person name="Tabima J."/>
            <person name="Belcher M.S."/>
            <person name="Miller M."/>
            <person name="Kuo C.H."/>
            <person name="Loper J.E."/>
            <person name="Grunwald N.J."/>
            <person name="Putnam M.L."/>
            <person name="Chang J.H."/>
        </authorList>
    </citation>
    <scope>NUCLEOTIDE SEQUENCE</scope>
    <source>
        <strain evidence="3">17-1853-1a</strain>
    </source>
</reference>
<evidence type="ECO:0000256" key="2">
    <source>
        <dbReference type="SAM" id="SignalP"/>
    </source>
</evidence>
<protein>
    <submittedName>
        <fullName evidence="3">Uncharacterized protein</fullName>
    </submittedName>
</protein>
<accession>A0A1B9U4B5</accession>
<comment type="caution">
    <text evidence="3">The sequence shown here is derived from an EMBL/GenBank/DDBJ whole genome shotgun (WGS) entry which is preliminary data.</text>
</comment>
<accession>A0AA86FVT1</accession>
<dbReference type="AlphaFoldDB" id="A0A1B9U4B5"/>
<evidence type="ECO:0000313" key="3">
    <source>
        <dbReference type="EMBL" id="NTC30657.1"/>
    </source>
</evidence>
<dbReference type="EMBL" id="JAAMAY010000030">
    <property type="protein sequence ID" value="NTC30657.1"/>
    <property type="molecule type" value="Genomic_DNA"/>
</dbReference>
<dbReference type="KEGG" id="atf:Ach5_15610"/>
<dbReference type="RefSeq" id="WP_035252119.1">
    <property type="nucleotide sequence ID" value="NC_015183.1"/>
</dbReference>
<keyword evidence="2" id="KW-0732">Signal</keyword>
<feature type="chain" id="PRO_5043143722" evidence="2">
    <location>
        <begin position="19"/>
        <end position="107"/>
    </location>
</feature>
<sequence length="107" mass="11267">MRLAIFLFGMFFPFLANAQDVVRPSASGDIAQFNDDCIYRIPPCSKDDGGGVFPPPPPPPGGGGGIHNLPGGPVLKNSIIVPGNDVIKGLNLDGPDVRGMQLQLQTR</sequence>
<feature type="region of interest" description="Disordered" evidence="1">
    <location>
        <begin position="48"/>
        <end position="70"/>
    </location>
</feature>
<feature type="signal peptide" evidence="2">
    <location>
        <begin position="1"/>
        <end position="18"/>
    </location>
</feature>